<dbReference type="Proteomes" id="UP000001067">
    <property type="component" value="Unassembled WGS sequence"/>
</dbReference>
<dbReference type="eggNOG" id="ENOG502R8K3">
    <property type="taxonomic scope" value="Eukaryota"/>
</dbReference>
<dbReference type="AlphaFoldDB" id="E3RZF9"/>
<evidence type="ECO:0000313" key="3">
    <source>
        <dbReference type="Proteomes" id="UP000001067"/>
    </source>
</evidence>
<accession>E3RZF9</accession>
<organism evidence="3">
    <name type="scientific">Pyrenophora teres f. teres (strain 0-1)</name>
    <name type="common">Barley net blotch fungus</name>
    <name type="synonym">Drechslera teres f. teres</name>
    <dbReference type="NCBI Taxonomy" id="861557"/>
    <lineage>
        <taxon>Eukaryota</taxon>
        <taxon>Fungi</taxon>
        <taxon>Dikarya</taxon>
        <taxon>Ascomycota</taxon>
        <taxon>Pezizomycotina</taxon>
        <taxon>Dothideomycetes</taxon>
        <taxon>Pleosporomycetidae</taxon>
        <taxon>Pleosporales</taxon>
        <taxon>Pleosporineae</taxon>
        <taxon>Pleosporaceae</taxon>
        <taxon>Pyrenophora</taxon>
    </lineage>
</organism>
<dbReference type="KEGG" id="pte:PTT_15034"/>
<name>E3RZF9_PYRTT</name>
<reference evidence="2 3" key="1">
    <citation type="journal article" date="2010" name="Genome Biol.">
        <title>A first genome assembly of the barley fungal pathogen Pyrenophora teres f. teres.</title>
        <authorList>
            <person name="Ellwood S.R."/>
            <person name="Liu Z."/>
            <person name="Syme R.A."/>
            <person name="Lai Z."/>
            <person name="Hane J.K."/>
            <person name="Keiper F."/>
            <person name="Moffat C.S."/>
            <person name="Oliver R.P."/>
            <person name="Friesen T.L."/>
        </authorList>
    </citation>
    <scope>NUCLEOTIDE SEQUENCE [LARGE SCALE GENOMIC DNA]</scope>
    <source>
        <strain evidence="2 3">0-1</strain>
    </source>
</reference>
<gene>
    <name evidence="2" type="ORF">PTT_15034</name>
</gene>
<feature type="signal peptide" evidence="1">
    <location>
        <begin position="1"/>
        <end position="27"/>
    </location>
</feature>
<evidence type="ECO:0000256" key="1">
    <source>
        <dbReference type="SAM" id="SignalP"/>
    </source>
</evidence>
<feature type="chain" id="PRO_5003180972" evidence="1">
    <location>
        <begin position="28"/>
        <end position="218"/>
    </location>
</feature>
<dbReference type="EMBL" id="GL536073">
    <property type="protein sequence ID" value="EFQ88894.1"/>
    <property type="molecule type" value="Genomic_DNA"/>
</dbReference>
<dbReference type="OrthoDB" id="5074682at2759"/>
<protein>
    <submittedName>
        <fullName evidence="2">Uncharacterized protein</fullName>
    </submittedName>
</protein>
<keyword evidence="1" id="KW-0732">Signal</keyword>
<keyword evidence="3" id="KW-1185">Reference proteome</keyword>
<dbReference type="HOGENOM" id="CLU_1315992_0_0_1"/>
<sequence length="218" mass="24254">MVLQSVVQFKSFFLLVAVASLSLVAFASPVPDSDAVTFYDKLSGTSTWKSTPITPPKEHMSRADTIVYPRDNHHIEKRVFTSPNTKRAFKVVVKGIISAATWVVDFSLKEWRDSDFASELDYSLKSSPGLTDATVDIDTVTRLSQGKTFLQVNAHFVFEGNYAGKILRVVFNSDLYGSAEKMLHEWMINAPVATLDGVPTDILSWNFDEVVERNSPGL</sequence>
<evidence type="ECO:0000313" key="2">
    <source>
        <dbReference type="EMBL" id="EFQ88894.1"/>
    </source>
</evidence>
<proteinExistence type="predicted"/>